<reference evidence="1 2" key="1">
    <citation type="journal article" date="2008" name="Int. J. Syst. Evol. Microbiol.">
        <title>Luteimonas marina sp. nov., isolated from seawater.</title>
        <authorList>
            <person name="Baik K.S."/>
            <person name="Park S.C."/>
            <person name="Kim M.S."/>
            <person name="Kim E.M."/>
            <person name="Park C."/>
            <person name="Chun J."/>
            <person name="Seong C.N."/>
        </authorList>
    </citation>
    <scope>NUCLEOTIDE SEQUENCE [LARGE SCALE GENOMIC DNA]</scope>
    <source>
        <strain evidence="1 2">FR1330</strain>
    </source>
</reference>
<evidence type="ECO:0000313" key="1">
    <source>
        <dbReference type="EMBL" id="TWT18532.1"/>
    </source>
</evidence>
<dbReference type="EMBL" id="VOHK01000006">
    <property type="protein sequence ID" value="TWT18532.1"/>
    <property type="molecule type" value="Genomic_DNA"/>
</dbReference>
<name>A0A5C5TYY0_9GAMM</name>
<comment type="caution">
    <text evidence="1">The sequence shown here is derived from an EMBL/GenBank/DDBJ whole genome shotgun (WGS) entry which is preliminary data.</text>
</comment>
<sequence length="159" mass="17948">MSRVGFEFNDTQRAALERCGLNLRQVRYLEEALPVLGDSLNRQSTGKRGRPKVASPEAVDVIYRAIFRAVWGATNSPRAPRDDVVVSRADTPRGFLAIARICFQAAGCAANPERSIREWIEHDPDPTFRLCLGESWTSSYEEAALIVERRRRDALRESE</sequence>
<organism evidence="1 2">
    <name type="scientific">Luteimonas marina</name>
    <dbReference type="NCBI Taxonomy" id="488485"/>
    <lineage>
        <taxon>Bacteria</taxon>
        <taxon>Pseudomonadati</taxon>
        <taxon>Pseudomonadota</taxon>
        <taxon>Gammaproteobacteria</taxon>
        <taxon>Lysobacterales</taxon>
        <taxon>Lysobacteraceae</taxon>
        <taxon>Luteimonas</taxon>
    </lineage>
</organism>
<keyword evidence="2" id="KW-1185">Reference proteome</keyword>
<dbReference type="RefSeq" id="WP_146388637.1">
    <property type="nucleotide sequence ID" value="NZ_VOHK01000006.1"/>
</dbReference>
<protein>
    <submittedName>
        <fullName evidence="1">Uncharacterized protein</fullName>
    </submittedName>
</protein>
<dbReference type="Proteomes" id="UP000319980">
    <property type="component" value="Unassembled WGS sequence"/>
</dbReference>
<dbReference type="AlphaFoldDB" id="A0A5C5TYY0"/>
<accession>A0A5C5TYY0</accession>
<evidence type="ECO:0000313" key="2">
    <source>
        <dbReference type="Proteomes" id="UP000319980"/>
    </source>
</evidence>
<proteinExistence type="predicted"/>
<gene>
    <name evidence="1" type="ORF">FQY83_14225</name>
</gene>